<keyword evidence="4" id="KW-1185">Reference proteome</keyword>
<protein>
    <submittedName>
        <fullName evidence="3">Uncharacterized protein</fullName>
    </submittedName>
</protein>
<dbReference type="KEGG" id="nri:NRI_0606"/>
<organism evidence="3 4">
    <name type="scientific">Neorickettsia risticii (strain Illinois)</name>
    <dbReference type="NCBI Taxonomy" id="434131"/>
    <lineage>
        <taxon>Bacteria</taxon>
        <taxon>Pseudomonadati</taxon>
        <taxon>Pseudomonadota</taxon>
        <taxon>Alphaproteobacteria</taxon>
        <taxon>Rickettsiales</taxon>
        <taxon>Anaplasmataceae</taxon>
        <taxon>Neorickettsia</taxon>
    </lineage>
</organism>
<evidence type="ECO:0000256" key="2">
    <source>
        <dbReference type="SAM" id="Phobius"/>
    </source>
</evidence>
<feature type="transmembrane region" description="Helical" evidence="2">
    <location>
        <begin position="693"/>
        <end position="714"/>
    </location>
</feature>
<feature type="compositionally biased region" description="Low complexity" evidence="1">
    <location>
        <begin position="58"/>
        <end position="70"/>
    </location>
</feature>
<dbReference type="HOGENOM" id="CLU_328125_0_0_5"/>
<keyword evidence="2" id="KW-0812">Transmembrane</keyword>
<dbReference type="EMBL" id="CP001431">
    <property type="protein sequence ID" value="ACT69533.1"/>
    <property type="molecule type" value="Genomic_DNA"/>
</dbReference>
<feature type="transmembrane region" description="Helical" evidence="2">
    <location>
        <begin position="763"/>
        <end position="786"/>
    </location>
</feature>
<evidence type="ECO:0000313" key="3">
    <source>
        <dbReference type="EMBL" id="ACT69533.1"/>
    </source>
</evidence>
<proteinExistence type="predicted"/>
<evidence type="ECO:0000256" key="1">
    <source>
        <dbReference type="SAM" id="MobiDB-lite"/>
    </source>
</evidence>
<name>C6V5B5_NEORI</name>
<dbReference type="OrthoDB" id="7165599at2"/>
<evidence type="ECO:0000313" key="4">
    <source>
        <dbReference type="Proteomes" id="UP000001627"/>
    </source>
</evidence>
<feature type="transmembrane region" description="Helical" evidence="2">
    <location>
        <begin position="806"/>
        <end position="824"/>
    </location>
</feature>
<dbReference type="AlphaFoldDB" id="C6V5B5"/>
<accession>C6V5B5</accession>
<sequence length="876" mass="90845">MMGKLGKGRALLGRLSSALSPKKKDKRSVPVDDSACLTGSTEVSFAGDNSICDSEQFSGSSHSRSVDGSGADSVAFDPVGYPERETSSECLDRKKKVIVGQKKSVLVNIKGALQSSNELVQTLVSPGFLSALLAAVEEEGALPASLVTEIISHFQRAEDLLTSLGDGRSSQDPRVIRGALLRIFANLSGLLSPFAGSPGGSTASIASSCSAGSSSFSPRIALAHVLLLYVRALSDEVKEVPSGKMRQFCEDSIAKCRRYVCALSLYSIFRNSSGALKALFSNANALLNGSSTAVASVSSLLGLSLSPEDLQALRDLAADPGNAADAGNIHGVIGACGTGNFAAARASAEGINNAQIRETVRSCIERAQQLRSNITGIPGSVVNMVGGVSDLVAGISSLLGLSLSPEDLQALRDLAADPGNAADAGNIHGVIGACSTGNFAAARAAAEGINNAQTRETVRRCIERAQQLYASVRQVPGDIAHATSEVRRVVAQSEGLMRGLREALGLNGLIEDLITSTGNLYTAVVNANENPRGAAASIASLLNGMQVYSVTAPLEVAAAASNPDVIASCTASRRESGPLHDGSSSRQVVESVLGSAFTSLFGGVYPSSSQPIKSLSAVYLLVAVLENPESTSVEISDAVLAARSEVLDFIYAVNVLKERHFNTAANGMRHVVDASAEADNIIKKVGLWFGPRVIFCISSILGMVLGALACVGIPNFKDFSISGVASMVMLCAGIVLLGAAFAQACRRSPTDPKQSRSTEVCRGVFCALIPGLAFFAAAVVSSLRLIGEDTLSIPNPPETLTLERAFVVAGILCSLMSALVLACFEVSKCEIGSFPPLCVSFEDIKADRRSASGKYTLLDSASVSSISAQNLSSLPT</sequence>
<keyword evidence="2" id="KW-0472">Membrane</keyword>
<dbReference type="Proteomes" id="UP000001627">
    <property type="component" value="Chromosome"/>
</dbReference>
<feature type="region of interest" description="Disordered" evidence="1">
    <location>
        <begin position="57"/>
        <end position="79"/>
    </location>
</feature>
<feature type="transmembrane region" description="Helical" evidence="2">
    <location>
        <begin position="720"/>
        <end position="742"/>
    </location>
</feature>
<gene>
    <name evidence="3" type="ordered locus">NRI_0606</name>
</gene>
<keyword evidence="2" id="KW-1133">Transmembrane helix</keyword>
<reference evidence="3 4" key="1">
    <citation type="journal article" date="2009" name="Nucleic Acids Res.">
        <title>Analysis of complete genome sequence of Neorickettsia risticii: causative agent of Potomac horse fever.</title>
        <authorList>
            <person name="Lin M."/>
            <person name="Zhang C."/>
            <person name="Gibson K."/>
            <person name="Rikihisa Y."/>
        </authorList>
    </citation>
    <scope>NUCLEOTIDE SEQUENCE [LARGE SCALE GENOMIC DNA]</scope>
    <source>
        <strain evidence="3 4">Illinois</strain>
    </source>
</reference>
<dbReference type="STRING" id="434131.NRI_0606"/>